<dbReference type="EC" id="3.1.1.103" evidence="3"/>
<evidence type="ECO:0000313" key="4">
    <source>
        <dbReference type="Proteomes" id="UP001259572"/>
    </source>
</evidence>
<evidence type="ECO:0000259" key="2">
    <source>
        <dbReference type="Pfam" id="PF00144"/>
    </source>
</evidence>
<dbReference type="SUPFAM" id="SSF56601">
    <property type="entry name" value="beta-lactamase/transpeptidase-like"/>
    <property type="match status" value="1"/>
</dbReference>
<feature type="transmembrane region" description="Helical" evidence="1">
    <location>
        <begin position="461"/>
        <end position="486"/>
    </location>
</feature>
<feature type="domain" description="Beta-lactamase-related" evidence="2">
    <location>
        <begin position="18"/>
        <end position="328"/>
    </location>
</feature>
<evidence type="ECO:0000256" key="1">
    <source>
        <dbReference type="SAM" id="Phobius"/>
    </source>
</evidence>
<dbReference type="Pfam" id="PF00144">
    <property type="entry name" value="Beta-lactamase"/>
    <property type="match status" value="1"/>
</dbReference>
<reference evidence="3 4" key="1">
    <citation type="submission" date="2023-05" db="EMBL/GenBank/DDBJ databases">
        <authorList>
            <person name="Guo Y."/>
        </authorList>
    </citation>
    <scope>NUCLEOTIDE SEQUENCE [LARGE SCALE GENOMIC DNA]</scope>
    <source>
        <strain evidence="3 4">GR2756</strain>
    </source>
</reference>
<keyword evidence="1" id="KW-1133">Transmembrane helix</keyword>
<sequence>MTAEDLNAWLDGFVPLGLDKGDIAGAVIVVVKDGRILTKRGFGYADVAARRPVDPDRTLFRPASTSKLFTWTAVMQLVEQGKIHLDADVNQYLDFRIPPRDGKPITMRNIMTHTAGFEEQVKWILAHDRPPPHYSDILKSWIPERVFAPGTTPAYSNYATSLAGYIVERVSGEPYVDYVERHIFRPLGMSDSTGRQPLPPRLAAMMSKGYMTASEEPKPFEMGGPVPAGAFTTSGADMANFMIAHLQDGTLGSARILRPETARMMHDTAHTMVPGAPRMLLGFYEQDLNGHRIIAHGGDSLQFHTMLSLFPDDNVGLFFSMNSAGRGAGSLRDALVEGFADRYFLGRPDTRRVDPETAAKHARMMTGLWANSRASASNFFSITQLLGQQEISVDGKGKLVIGSGGGAAPRPEWVEVTPFVWKDMRGHGTLAAQLVGGQIVRVATSPVSVFDRVAWYKSASWLLPAFYASLAIFLLAILLWPLRALVRRHYGASLTLDRKALIAHRLTGIAAILYLAVVGSWASIIGLKLYDLNESLDARLLFTQVLTIIVLFGGFAVMTWNLWLVWRGDRKWTAKLWSVALLLAGLVMLWIGIVFHLLEVGTSF</sequence>
<keyword evidence="4" id="KW-1185">Reference proteome</keyword>
<keyword evidence="3" id="KW-0378">Hydrolase</keyword>
<feature type="transmembrane region" description="Helical" evidence="1">
    <location>
        <begin position="541"/>
        <end position="564"/>
    </location>
</feature>
<feature type="transmembrane region" description="Helical" evidence="1">
    <location>
        <begin position="576"/>
        <end position="598"/>
    </location>
</feature>
<proteinExistence type="predicted"/>
<evidence type="ECO:0000313" key="3">
    <source>
        <dbReference type="EMBL" id="MDT9600503.1"/>
    </source>
</evidence>
<dbReference type="RefSeq" id="WP_315727730.1">
    <property type="nucleotide sequence ID" value="NZ_JAVUPU010000009.1"/>
</dbReference>
<dbReference type="InterPro" id="IPR012338">
    <property type="entry name" value="Beta-lactam/transpept-like"/>
</dbReference>
<protein>
    <submittedName>
        <fullName evidence="3">Serine hydrolase domain-containing protein</fullName>
        <ecNumber evidence="3">3.1.1.103</ecNumber>
    </submittedName>
</protein>
<dbReference type="InterPro" id="IPR050491">
    <property type="entry name" value="AmpC-like"/>
</dbReference>
<dbReference type="EMBL" id="JAVUPU010000009">
    <property type="protein sequence ID" value="MDT9600503.1"/>
    <property type="molecule type" value="Genomic_DNA"/>
</dbReference>
<dbReference type="InterPro" id="IPR001466">
    <property type="entry name" value="Beta-lactam-related"/>
</dbReference>
<dbReference type="GO" id="GO:0016787">
    <property type="term" value="F:hydrolase activity"/>
    <property type="evidence" value="ECO:0007669"/>
    <property type="project" value="UniProtKB-KW"/>
</dbReference>
<dbReference type="PANTHER" id="PTHR46825:SF9">
    <property type="entry name" value="BETA-LACTAMASE-RELATED DOMAIN-CONTAINING PROTEIN"/>
    <property type="match status" value="1"/>
</dbReference>
<dbReference type="Gene3D" id="3.40.710.10">
    <property type="entry name" value="DD-peptidase/beta-lactamase superfamily"/>
    <property type="match status" value="1"/>
</dbReference>
<name>A0ABU3QAT1_9SPHN</name>
<dbReference type="Proteomes" id="UP001259572">
    <property type="component" value="Unassembled WGS sequence"/>
</dbReference>
<dbReference type="PANTHER" id="PTHR46825">
    <property type="entry name" value="D-ALANYL-D-ALANINE-CARBOXYPEPTIDASE/ENDOPEPTIDASE AMPH"/>
    <property type="match status" value="1"/>
</dbReference>
<keyword evidence="1" id="KW-0472">Membrane</keyword>
<accession>A0ABU3QAT1</accession>
<gene>
    <name evidence="3" type="ORF">RQX22_16200</name>
</gene>
<organism evidence="3 4">
    <name type="scientific">Sphingosinicella rhizophila</name>
    <dbReference type="NCBI Taxonomy" id="3050082"/>
    <lineage>
        <taxon>Bacteria</taxon>
        <taxon>Pseudomonadati</taxon>
        <taxon>Pseudomonadota</taxon>
        <taxon>Alphaproteobacteria</taxon>
        <taxon>Sphingomonadales</taxon>
        <taxon>Sphingosinicellaceae</taxon>
        <taxon>Sphingosinicella</taxon>
    </lineage>
</organism>
<keyword evidence="1" id="KW-0812">Transmembrane</keyword>
<feature type="transmembrane region" description="Helical" evidence="1">
    <location>
        <begin position="506"/>
        <end position="529"/>
    </location>
</feature>
<comment type="caution">
    <text evidence="3">The sequence shown here is derived from an EMBL/GenBank/DDBJ whole genome shotgun (WGS) entry which is preliminary data.</text>
</comment>